<sequence length="39" mass="4109">MTTNTPLTMTNTPAADDPAAVELPPTQPIDITPFLSHTS</sequence>
<keyword evidence="3" id="KW-1185">Reference proteome</keyword>
<name>A0A852T370_9MICO</name>
<evidence type="ECO:0000313" key="2">
    <source>
        <dbReference type="EMBL" id="NYD75104.1"/>
    </source>
</evidence>
<gene>
    <name evidence="2" type="ORF">BJ963_002623</name>
</gene>
<proteinExistence type="predicted"/>
<organism evidence="2 3">
    <name type="scientific">Leifsonia soli</name>
    <dbReference type="NCBI Taxonomy" id="582665"/>
    <lineage>
        <taxon>Bacteria</taxon>
        <taxon>Bacillati</taxon>
        <taxon>Actinomycetota</taxon>
        <taxon>Actinomycetes</taxon>
        <taxon>Micrococcales</taxon>
        <taxon>Microbacteriaceae</taxon>
        <taxon>Leifsonia</taxon>
    </lineage>
</organism>
<comment type="caution">
    <text evidence="2">The sequence shown here is derived from an EMBL/GenBank/DDBJ whole genome shotgun (WGS) entry which is preliminary data.</text>
</comment>
<evidence type="ECO:0000313" key="3">
    <source>
        <dbReference type="Proteomes" id="UP000589620"/>
    </source>
</evidence>
<accession>A0A852T370</accession>
<dbReference type="AlphaFoldDB" id="A0A852T370"/>
<feature type="compositionally biased region" description="Low complexity" evidence="1">
    <location>
        <begin position="1"/>
        <end position="15"/>
    </location>
</feature>
<dbReference type="Proteomes" id="UP000589620">
    <property type="component" value="Unassembled WGS sequence"/>
</dbReference>
<feature type="region of interest" description="Disordered" evidence="1">
    <location>
        <begin position="1"/>
        <end position="39"/>
    </location>
</feature>
<protein>
    <submittedName>
        <fullName evidence="2">Uncharacterized protein</fullName>
    </submittedName>
</protein>
<reference evidence="2 3" key="1">
    <citation type="submission" date="2020-07" db="EMBL/GenBank/DDBJ databases">
        <title>Sequencing the genomes of 1000 actinobacteria strains.</title>
        <authorList>
            <person name="Klenk H.-P."/>
        </authorList>
    </citation>
    <scope>NUCLEOTIDE SEQUENCE [LARGE SCALE GENOMIC DNA]</scope>
    <source>
        <strain evidence="2 3">DSM 23871</strain>
    </source>
</reference>
<dbReference type="EMBL" id="JACCBJ010000001">
    <property type="protein sequence ID" value="NYD75104.1"/>
    <property type="molecule type" value="Genomic_DNA"/>
</dbReference>
<evidence type="ECO:0000256" key="1">
    <source>
        <dbReference type="SAM" id="MobiDB-lite"/>
    </source>
</evidence>